<feature type="transmembrane region" description="Helical" evidence="1">
    <location>
        <begin position="105"/>
        <end position="127"/>
    </location>
</feature>
<dbReference type="InterPro" id="IPR053220">
    <property type="entry name" value="Nematode_rcpt-like_serp_H"/>
</dbReference>
<evidence type="ECO:0000313" key="3">
    <source>
        <dbReference type="WBParaSite" id="PDA_v2.g30575.t1"/>
    </source>
</evidence>
<feature type="transmembrane region" description="Helical" evidence="1">
    <location>
        <begin position="65"/>
        <end position="93"/>
    </location>
</feature>
<dbReference type="Pfam" id="PF10318">
    <property type="entry name" value="7TM_GPCR_Srh"/>
    <property type="match status" value="1"/>
</dbReference>
<feature type="transmembrane region" description="Helical" evidence="1">
    <location>
        <begin position="20"/>
        <end position="44"/>
    </location>
</feature>
<proteinExistence type="predicted"/>
<dbReference type="InterPro" id="IPR019422">
    <property type="entry name" value="7TM_GPCR_serpentine_rcpt_Srh"/>
</dbReference>
<keyword evidence="1" id="KW-1133">Transmembrane helix</keyword>
<protein>
    <submittedName>
        <fullName evidence="3">Uncharacterized protein</fullName>
    </submittedName>
</protein>
<evidence type="ECO:0000256" key="1">
    <source>
        <dbReference type="SAM" id="Phobius"/>
    </source>
</evidence>
<keyword evidence="1" id="KW-0472">Membrane</keyword>
<evidence type="ECO:0000313" key="2">
    <source>
        <dbReference type="Proteomes" id="UP000887578"/>
    </source>
</evidence>
<keyword evidence="2" id="KW-1185">Reference proteome</keyword>
<reference evidence="3" key="1">
    <citation type="submission" date="2022-11" db="UniProtKB">
        <authorList>
            <consortium name="WormBaseParasite"/>
        </authorList>
    </citation>
    <scope>IDENTIFICATION</scope>
</reference>
<keyword evidence="1" id="KW-0812">Transmembrane</keyword>
<accession>A0A914QFI4</accession>
<name>A0A914QFI4_9BILA</name>
<dbReference type="AlphaFoldDB" id="A0A914QFI4"/>
<dbReference type="PANTHER" id="PTHR22941:SF26">
    <property type="entry name" value="SERPENTINE RECEPTOR, CLASS H"/>
    <property type="match status" value="1"/>
</dbReference>
<dbReference type="Proteomes" id="UP000887578">
    <property type="component" value="Unplaced"/>
</dbReference>
<dbReference type="WBParaSite" id="PDA_v2.g30575.t1">
    <property type="protein sequence ID" value="PDA_v2.g30575.t1"/>
    <property type="gene ID" value="PDA_v2.g30575"/>
</dbReference>
<organism evidence="2 3">
    <name type="scientific">Panagrolaimus davidi</name>
    <dbReference type="NCBI Taxonomy" id="227884"/>
    <lineage>
        <taxon>Eukaryota</taxon>
        <taxon>Metazoa</taxon>
        <taxon>Ecdysozoa</taxon>
        <taxon>Nematoda</taxon>
        <taxon>Chromadorea</taxon>
        <taxon>Rhabditida</taxon>
        <taxon>Tylenchina</taxon>
        <taxon>Panagrolaimomorpha</taxon>
        <taxon>Panagrolaimoidea</taxon>
        <taxon>Panagrolaimidae</taxon>
        <taxon>Panagrolaimus</taxon>
    </lineage>
</organism>
<dbReference type="PANTHER" id="PTHR22941">
    <property type="entry name" value="SERPENTINE RECEPTOR"/>
    <property type="match status" value="1"/>
</dbReference>
<sequence length="155" mass="17703">MYELFKDGPCNSLTFEKSIIFVITLLIHVAIVFLVAVFIVFKTLKTISSIKNSLSSSTYRMYQQFIISLAVQLTIPFLFIILPAAFLIFAVLLNAQNIKDYAANALQGLFLHSAVNSLSVLIVIKIYREETKRILLKPFYCYKPEINVKVFQQVQ</sequence>